<evidence type="ECO:0000313" key="1">
    <source>
        <dbReference type="EMBL" id="AET70497.1"/>
    </source>
</evidence>
<proteinExistence type="predicted"/>
<dbReference type="Proteomes" id="UP000006346">
    <property type="component" value="Chromosome"/>
</dbReference>
<name>G7WJR0_DESOD</name>
<reference evidence="1 2" key="2">
    <citation type="journal article" date="2012" name="J. Bacteriol.">
        <title>Complete genome sequences of Desulfosporosinus orientis DSM765T, Desulfosporosinus youngiae DSM17734T, Desulfosporosinus meridiei DSM13257T, and Desulfosporosinus acidiphilus DSM22704T.</title>
        <authorList>
            <person name="Pester M."/>
            <person name="Brambilla E."/>
            <person name="Alazard D."/>
            <person name="Rattei T."/>
            <person name="Weinmaier T."/>
            <person name="Han J."/>
            <person name="Lucas S."/>
            <person name="Lapidus A."/>
            <person name="Cheng J.F."/>
            <person name="Goodwin L."/>
            <person name="Pitluck S."/>
            <person name="Peters L."/>
            <person name="Ovchinnikova G."/>
            <person name="Teshima H."/>
            <person name="Detter J.C."/>
            <person name="Han C.S."/>
            <person name="Tapia R."/>
            <person name="Land M.L."/>
            <person name="Hauser L."/>
            <person name="Kyrpides N.C."/>
            <person name="Ivanova N.N."/>
            <person name="Pagani I."/>
            <person name="Huntmann M."/>
            <person name="Wei C.L."/>
            <person name="Davenport K.W."/>
            <person name="Daligault H."/>
            <person name="Chain P.S."/>
            <person name="Chen A."/>
            <person name="Mavromatis K."/>
            <person name="Markowitz V."/>
            <person name="Szeto E."/>
            <person name="Mikhailova N."/>
            <person name="Pati A."/>
            <person name="Wagner M."/>
            <person name="Woyke T."/>
            <person name="Ollivier B."/>
            <person name="Klenk H.P."/>
            <person name="Spring S."/>
            <person name="Loy A."/>
        </authorList>
    </citation>
    <scope>NUCLEOTIDE SEQUENCE [LARGE SCALE GENOMIC DNA]</scope>
    <source>
        <strain evidence="2">ATCC 19365 / DSM 765 / NCIMB 8382 / VKM B-1628</strain>
    </source>
</reference>
<organism evidence="1 2">
    <name type="scientific">Desulfosporosinus orientis (strain ATCC 19365 / DSM 765 / NCIMB 8382 / VKM B-1628 / Singapore I)</name>
    <name type="common">Desulfotomaculum orientis</name>
    <dbReference type="NCBI Taxonomy" id="768706"/>
    <lineage>
        <taxon>Bacteria</taxon>
        <taxon>Bacillati</taxon>
        <taxon>Bacillota</taxon>
        <taxon>Clostridia</taxon>
        <taxon>Eubacteriales</taxon>
        <taxon>Desulfitobacteriaceae</taxon>
        <taxon>Desulfosporosinus</taxon>
    </lineage>
</organism>
<dbReference type="AlphaFoldDB" id="G7WJR0"/>
<evidence type="ECO:0000313" key="2">
    <source>
        <dbReference type="Proteomes" id="UP000006346"/>
    </source>
</evidence>
<sequence length="54" mass="6378">MREYIKPSINCVELRSEESLASLASTSVLWKRYALSEQVNDKNSVLFWIKFLRK</sequence>
<keyword evidence="2" id="KW-1185">Reference proteome</keyword>
<dbReference type="EMBL" id="CP003108">
    <property type="protein sequence ID" value="AET70497.1"/>
    <property type="molecule type" value="Genomic_DNA"/>
</dbReference>
<dbReference type="PATRIC" id="fig|768706.3.peg.5200"/>
<dbReference type="KEGG" id="dor:Desor_5106"/>
<dbReference type="HOGENOM" id="CLU_3042758_0_0_9"/>
<reference evidence="2" key="1">
    <citation type="submission" date="2011-11" db="EMBL/GenBank/DDBJ databases">
        <title>Complete sequence of Desulfosporosinus orientis DSM 765.</title>
        <authorList>
            <person name="Lucas S."/>
            <person name="Han J."/>
            <person name="Lapidus A."/>
            <person name="Cheng J.-F."/>
            <person name="Goodwin L."/>
            <person name="Pitluck S."/>
            <person name="Peters L."/>
            <person name="Ovchinnikova G."/>
            <person name="Teshima H."/>
            <person name="Detter J.C."/>
            <person name="Han C."/>
            <person name="Tapia R."/>
            <person name="Land M."/>
            <person name="Hauser L."/>
            <person name="Kyrpides N."/>
            <person name="Ivanova N."/>
            <person name="Pagani I."/>
            <person name="Pester M."/>
            <person name="Spring S."/>
            <person name="Ollivier B."/>
            <person name="Rattei T."/>
            <person name="Klenk H.-P."/>
            <person name="Wagner M."/>
            <person name="Loy A."/>
            <person name="Woyke T."/>
        </authorList>
    </citation>
    <scope>NUCLEOTIDE SEQUENCE [LARGE SCALE GENOMIC DNA]</scope>
    <source>
        <strain evidence="2">ATCC 19365 / DSM 765 / NCIMB 8382 / VKM B-1628</strain>
    </source>
</reference>
<gene>
    <name evidence="1" type="ordered locus">Desor_5106</name>
</gene>
<accession>G7WJR0</accession>
<protein>
    <submittedName>
        <fullName evidence="1">Uncharacterized protein</fullName>
    </submittedName>
</protein>